<reference evidence="1" key="1">
    <citation type="submission" date="2022-12" db="EMBL/GenBank/DDBJ databases">
        <title>Genome Sequence of Lasiodiplodia mahajangana.</title>
        <authorList>
            <person name="Buettner E."/>
        </authorList>
    </citation>
    <scope>NUCLEOTIDE SEQUENCE</scope>
    <source>
        <strain evidence="1">VT137</strain>
    </source>
</reference>
<dbReference type="EMBL" id="JAPUUL010000305">
    <property type="protein sequence ID" value="KAJ8131364.1"/>
    <property type="molecule type" value="Genomic_DNA"/>
</dbReference>
<accession>A0ACC2JVM2</accession>
<evidence type="ECO:0000313" key="1">
    <source>
        <dbReference type="EMBL" id="KAJ8131364.1"/>
    </source>
</evidence>
<evidence type="ECO:0000313" key="2">
    <source>
        <dbReference type="Proteomes" id="UP001153332"/>
    </source>
</evidence>
<organism evidence="1 2">
    <name type="scientific">Lasiodiplodia mahajangana</name>
    <dbReference type="NCBI Taxonomy" id="1108764"/>
    <lineage>
        <taxon>Eukaryota</taxon>
        <taxon>Fungi</taxon>
        <taxon>Dikarya</taxon>
        <taxon>Ascomycota</taxon>
        <taxon>Pezizomycotina</taxon>
        <taxon>Dothideomycetes</taxon>
        <taxon>Dothideomycetes incertae sedis</taxon>
        <taxon>Botryosphaeriales</taxon>
        <taxon>Botryosphaeriaceae</taxon>
        <taxon>Lasiodiplodia</taxon>
    </lineage>
</organism>
<comment type="caution">
    <text evidence="1">The sequence shown here is derived from an EMBL/GenBank/DDBJ whole genome shotgun (WGS) entry which is preliminary data.</text>
</comment>
<gene>
    <name evidence="1" type="ORF">O1611_g2261</name>
</gene>
<name>A0ACC2JVM2_9PEZI</name>
<dbReference type="Proteomes" id="UP001153332">
    <property type="component" value="Unassembled WGS sequence"/>
</dbReference>
<protein>
    <submittedName>
        <fullName evidence="1">Uncharacterized protein</fullName>
    </submittedName>
</protein>
<keyword evidence="2" id="KW-1185">Reference proteome</keyword>
<sequence length="338" mass="38440">MTPETYSAVEFASQVQHFRSEYNKLRFETSNLYPGCEILAQETKTEGGIEKWSYWMANGITAHGRYIRLSNIPGTLSGDILRLRRNLPNTTDNWDIDGDKIAQIENVPVPPEEDFPEDFDHTDADLELLPLINVNESEHFVKRCKYQREILNLLKCQGGSCPGTPVSPYLTHLLGKSADGKLVFEKLLPWTHGIGQSYSLADYKRWLLQLIEALRCLHSLGIIHRDLSLKNIMFSQDKQTLVLIDLESKWGTFFAPELTFTLDENKLDDAGWSGRSDIYDIGPLIKGWVYANTPINTLVEWPVPLPLDAIVDACMKVVPAQRPCLDELYEMVEAIKIK</sequence>
<proteinExistence type="predicted"/>